<dbReference type="PANTHER" id="PTHR43433:SF5">
    <property type="entry name" value="AB HYDROLASE-1 DOMAIN-CONTAINING PROTEIN"/>
    <property type="match status" value="1"/>
</dbReference>
<sequence>MPRALVSTGMELEYETFGSPTDPALLLIMGFSAQLTAWDAQFCGLLAAGGHYVIRFDNRDCGLSTKLDGAEVDLGAVMAAAFADAPPPPVPYTLSDMAADAIGLLDHLGIERAHVLGASMGGMIAQTVAIEHSPRVISLVSVMSQPGEIEVGQPSAEAAEAIFAPAPTNRDEYIASAPTWMVWQSKKYRDEALVKRNAARDFDRSFYPAGSPRQLAAIYASGRRTEGLQALAVPTLVIHGRDDTLITPSGGFRTAELIPGAHLLFVADMGHDMPEPLWPMLTGAILNHTRLAS</sequence>
<organism evidence="2">
    <name type="scientific">freshwater metagenome</name>
    <dbReference type="NCBI Taxonomy" id="449393"/>
    <lineage>
        <taxon>unclassified sequences</taxon>
        <taxon>metagenomes</taxon>
        <taxon>ecological metagenomes</taxon>
    </lineage>
</organism>
<dbReference type="InterPro" id="IPR050471">
    <property type="entry name" value="AB_hydrolase"/>
</dbReference>
<reference evidence="2" key="1">
    <citation type="submission" date="2020-05" db="EMBL/GenBank/DDBJ databases">
        <authorList>
            <person name="Chiriac C."/>
            <person name="Salcher M."/>
            <person name="Ghai R."/>
            <person name="Kavagutti S V."/>
        </authorList>
    </citation>
    <scope>NUCLEOTIDE SEQUENCE</scope>
</reference>
<dbReference type="AlphaFoldDB" id="A0A6J6A4S6"/>
<dbReference type="Pfam" id="PF00561">
    <property type="entry name" value="Abhydrolase_1"/>
    <property type="match status" value="1"/>
</dbReference>
<dbReference type="EMBL" id="CAFBOL010000132">
    <property type="protein sequence ID" value="CAB5015771.1"/>
    <property type="molecule type" value="Genomic_DNA"/>
</dbReference>
<evidence type="ECO:0000313" key="5">
    <source>
        <dbReference type="EMBL" id="CAB4910161.1"/>
    </source>
</evidence>
<evidence type="ECO:0000313" key="4">
    <source>
        <dbReference type="EMBL" id="CAB4849681.1"/>
    </source>
</evidence>
<evidence type="ECO:0000259" key="1">
    <source>
        <dbReference type="Pfam" id="PF00561"/>
    </source>
</evidence>
<name>A0A6J6A4S6_9ZZZZ</name>
<dbReference type="InterPro" id="IPR029058">
    <property type="entry name" value="AB_hydrolase_fold"/>
</dbReference>
<dbReference type="PRINTS" id="PR00111">
    <property type="entry name" value="ABHYDROLASE"/>
</dbReference>
<evidence type="ECO:0000313" key="3">
    <source>
        <dbReference type="EMBL" id="CAB4706005.1"/>
    </source>
</evidence>
<dbReference type="GO" id="GO:0046503">
    <property type="term" value="P:glycerolipid catabolic process"/>
    <property type="evidence" value="ECO:0007669"/>
    <property type="project" value="TreeGrafter"/>
</dbReference>
<dbReference type="PANTHER" id="PTHR43433">
    <property type="entry name" value="HYDROLASE, ALPHA/BETA FOLD FAMILY PROTEIN"/>
    <property type="match status" value="1"/>
</dbReference>
<dbReference type="EMBL" id="CAEZYF010000002">
    <property type="protein sequence ID" value="CAB4706005.1"/>
    <property type="molecule type" value="Genomic_DNA"/>
</dbReference>
<protein>
    <submittedName>
        <fullName evidence="2">Unannotated protein</fullName>
    </submittedName>
</protein>
<dbReference type="EMBL" id="CAFBMT010000001">
    <property type="protein sequence ID" value="CAB4910161.1"/>
    <property type="molecule type" value="Genomic_DNA"/>
</dbReference>
<evidence type="ECO:0000313" key="6">
    <source>
        <dbReference type="EMBL" id="CAB5015771.1"/>
    </source>
</evidence>
<accession>A0A6J6A4S6</accession>
<feature type="domain" description="AB hydrolase-1" evidence="1">
    <location>
        <begin position="23"/>
        <end position="272"/>
    </location>
</feature>
<dbReference type="GO" id="GO:0004806">
    <property type="term" value="F:triacylglycerol lipase activity"/>
    <property type="evidence" value="ECO:0007669"/>
    <property type="project" value="TreeGrafter"/>
</dbReference>
<evidence type="ECO:0000313" key="2">
    <source>
        <dbReference type="EMBL" id="CAB4362567.1"/>
    </source>
</evidence>
<dbReference type="EMBL" id="CAESGF010000002">
    <property type="protein sequence ID" value="CAB4362567.1"/>
    <property type="molecule type" value="Genomic_DNA"/>
</dbReference>
<gene>
    <name evidence="3" type="ORF">UFOPK2656_00348</name>
    <name evidence="4" type="ORF">UFOPK3267_00973</name>
    <name evidence="5" type="ORF">UFOPK3651_00116</name>
    <name evidence="6" type="ORF">UFOPK3931_03066</name>
    <name evidence="2" type="ORF">UFOPK4189_00345</name>
</gene>
<dbReference type="InterPro" id="IPR000073">
    <property type="entry name" value="AB_hydrolase_1"/>
</dbReference>
<dbReference type="Gene3D" id="3.40.50.1820">
    <property type="entry name" value="alpha/beta hydrolase"/>
    <property type="match status" value="1"/>
</dbReference>
<dbReference type="EMBL" id="CAFBIY010000041">
    <property type="protein sequence ID" value="CAB4849681.1"/>
    <property type="molecule type" value="Genomic_DNA"/>
</dbReference>
<proteinExistence type="predicted"/>
<dbReference type="SUPFAM" id="SSF53474">
    <property type="entry name" value="alpha/beta-Hydrolases"/>
    <property type="match status" value="1"/>
</dbReference>